<keyword evidence="1" id="KW-1133">Transmembrane helix</keyword>
<protein>
    <recommendedName>
        <fullName evidence="2">YqeB PH domain-containing protein</fullName>
    </recommendedName>
</protein>
<dbReference type="Pfam" id="PF23494">
    <property type="entry name" value="bPH_10"/>
    <property type="match status" value="1"/>
</dbReference>
<evidence type="ECO:0000313" key="4">
    <source>
        <dbReference type="Proteomes" id="UP000677804"/>
    </source>
</evidence>
<dbReference type="InterPro" id="IPR057798">
    <property type="entry name" value="PH_YqeB"/>
</dbReference>
<keyword evidence="4" id="KW-1185">Reference proteome</keyword>
<dbReference type="RefSeq" id="WP_207338955.1">
    <property type="nucleotide sequence ID" value="NZ_CP074405.1"/>
</dbReference>
<evidence type="ECO:0000313" key="3">
    <source>
        <dbReference type="EMBL" id="QVI61351.1"/>
    </source>
</evidence>
<feature type="transmembrane region" description="Helical" evidence="1">
    <location>
        <begin position="67"/>
        <end position="96"/>
    </location>
</feature>
<organism evidence="3 4">
    <name type="scientific">Cellulomonas wangleii</name>
    <dbReference type="NCBI Taxonomy" id="2816956"/>
    <lineage>
        <taxon>Bacteria</taxon>
        <taxon>Bacillati</taxon>
        <taxon>Actinomycetota</taxon>
        <taxon>Actinomycetes</taxon>
        <taxon>Micrococcales</taxon>
        <taxon>Cellulomonadaceae</taxon>
        <taxon>Cellulomonas</taxon>
    </lineage>
</organism>
<feature type="domain" description="YqeB PH" evidence="2">
    <location>
        <begin position="15"/>
        <end position="162"/>
    </location>
</feature>
<reference evidence="3 4" key="1">
    <citation type="submission" date="2021-05" db="EMBL/GenBank/DDBJ databases">
        <title>Novel species in genus Cellulomonas.</title>
        <authorList>
            <person name="Zhang G."/>
        </authorList>
    </citation>
    <scope>NUCLEOTIDE SEQUENCE [LARGE SCALE GENOMIC DNA]</scope>
    <source>
        <strain evidence="4">zg-ZUI222</strain>
    </source>
</reference>
<feature type="transmembrane region" description="Helical" evidence="1">
    <location>
        <begin position="21"/>
        <end position="47"/>
    </location>
</feature>
<dbReference type="EMBL" id="CP074405">
    <property type="protein sequence ID" value="QVI61351.1"/>
    <property type="molecule type" value="Genomic_DNA"/>
</dbReference>
<keyword evidence="1" id="KW-0812">Transmembrane</keyword>
<accession>A0ABX8D2T5</accession>
<evidence type="ECO:0000256" key="1">
    <source>
        <dbReference type="SAM" id="Phobius"/>
    </source>
</evidence>
<gene>
    <name evidence="3" type="ORF">KG103_12775</name>
</gene>
<keyword evidence="1" id="KW-0472">Membrane</keyword>
<evidence type="ECO:0000259" key="2">
    <source>
        <dbReference type="Pfam" id="PF23494"/>
    </source>
</evidence>
<name>A0ABX8D2T5_9CELL</name>
<sequence>MVTESANGETRVGGFDTEGRWFVAGLLAAAGAALGLLLPLLAGWAAGLPWVPFQGPLRLLASFDGSWLVWGRPLLGAVLGLLLAAWVVTGTAVLVLSDAQVEVVRRGQVERVIRRDQVDGVHRRGSKVVVESAQGRELFADDVEGPKDAVRAAFVRHGYPWEGGDV</sequence>
<proteinExistence type="predicted"/>
<dbReference type="Proteomes" id="UP000677804">
    <property type="component" value="Chromosome"/>
</dbReference>